<organism evidence="1 2">
    <name type="scientific">Canavalia gladiata</name>
    <name type="common">Sword bean</name>
    <name type="synonym">Dolichos gladiatus</name>
    <dbReference type="NCBI Taxonomy" id="3824"/>
    <lineage>
        <taxon>Eukaryota</taxon>
        <taxon>Viridiplantae</taxon>
        <taxon>Streptophyta</taxon>
        <taxon>Embryophyta</taxon>
        <taxon>Tracheophyta</taxon>
        <taxon>Spermatophyta</taxon>
        <taxon>Magnoliopsida</taxon>
        <taxon>eudicotyledons</taxon>
        <taxon>Gunneridae</taxon>
        <taxon>Pentapetalae</taxon>
        <taxon>rosids</taxon>
        <taxon>fabids</taxon>
        <taxon>Fabales</taxon>
        <taxon>Fabaceae</taxon>
        <taxon>Papilionoideae</taxon>
        <taxon>50 kb inversion clade</taxon>
        <taxon>NPAAA clade</taxon>
        <taxon>indigoferoid/millettioid clade</taxon>
        <taxon>Phaseoleae</taxon>
        <taxon>Canavalia</taxon>
    </lineage>
</organism>
<sequence length="200" mass="22565">MAQWKMSNVYCENQLMSTALGYQGVWNVNSNFPYLYPFGQSMDYKAYSLSLSMNDLPDQPNQNRSWPEISTLPRDQEDIIPMARSPSDSYDAWELDPIETIADLNAIRRNEAKTSTMLHGFLSRRHDSTKLKTGINMYVIPTNAFAFNIRRWLGYKLIHVFVILPAITVALDSVNGPLIGQIYHTFGISQSGSSGASSDL</sequence>
<evidence type="ECO:0000313" key="1">
    <source>
        <dbReference type="EMBL" id="KAK7313795.1"/>
    </source>
</evidence>
<gene>
    <name evidence="1" type="ORF">VNO77_38996</name>
</gene>
<protein>
    <submittedName>
        <fullName evidence="1">Uncharacterized protein</fullName>
    </submittedName>
</protein>
<evidence type="ECO:0000313" key="2">
    <source>
        <dbReference type="Proteomes" id="UP001367508"/>
    </source>
</evidence>
<dbReference type="AlphaFoldDB" id="A0AAN9K9M3"/>
<name>A0AAN9K9M3_CANGL</name>
<proteinExistence type="predicted"/>
<accession>A0AAN9K9M3</accession>
<reference evidence="1 2" key="1">
    <citation type="submission" date="2024-01" db="EMBL/GenBank/DDBJ databases">
        <title>The genomes of 5 underutilized Papilionoideae crops provide insights into root nodulation and disease resistanc.</title>
        <authorList>
            <person name="Jiang F."/>
        </authorList>
    </citation>
    <scope>NUCLEOTIDE SEQUENCE [LARGE SCALE GENOMIC DNA]</scope>
    <source>
        <strain evidence="1">LVBAO_FW01</strain>
        <tissue evidence="1">Leaves</tissue>
    </source>
</reference>
<dbReference type="Proteomes" id="UP001367508">
    <property type="component" value="Unassembled WGS sequence"/>
</dbReference>
<dbReference type="EMBL" id="JAYMYQ010000009">
    <property type="protein sequence ID" value="KAK7313795.1"/>
    <property type="molecule type" value="Genomic_DNA"/>
</dbReference>
<keyword evidence="2" id="KW-1185">Reference proteome</keyword>
<comment type="caution">
    <text evidence="1">The sequence shown here is derived from an EMBL/GenBank/DDBJ whole genome shotgun (WGS) entry which is preliminary data.</text>
</comment>